<organism evidence="2 3">
    <name type="scientific">Nitrincola iocasae</name>
    <dbReference type="NCBI Taxonomy" id="2614693"/>
    <lineage>
        <taxon>Bacteria</taxon>
        <taxon>Pseudomonadati</taxon>
        <taxon>Pseudomonadota</taxon>
        <taxon>Gammaproteobacteria</taxon>
        <taxon>Oceanospirillales</taxon>
        <taxon>Oceanospirillaceae</taxon>
        <taxon>Nitrincola</taxon>
    </lineage>
</organism>
<evidence type="ECO:0000259" key="1">
    <source>
        <dbReference type="Pfam" id="PF02464"/>
    </source>
</evidence>
<dbReference type="AlphaFoldDB" id="A0A5J6LHD7"/>
<dbReference type="RefSeq" id="WP_151057359.1">
    <property type="nucleotide sequence ID" value="NZ_CP044222.1"/>
</dbReference>
<dbReference type="Proteomes" id="UP000325606">
    <property type="component" value="Chromosome"/>
</dbReference>
<protein>
    <submittedName>
        <fullName evidence="2">Nicotinamide-nucleotide amidohydrolase family protein</fullName>
    </submittedName>
</protein>
<name>A0A5J6LHD7_9GAMM</name>
<dbReference type="EMBL" id="CP044222">
    <property type="protein sequence ID" value="QEW07686.1"/>
    <property type="molecule type" value="Genomic_DNA"/>
</dbReference>
<dbReference type="Gene3D" id="3.90.950.20">
    <property type="entry name" value="CinA-like"/>
    <property type="match status" value="1"/>
</dbReference>
<keyword evidence="2" id="KW-0378">Hydrolase</keyword>
<dbReference type="KEGG" id="nik:F5I99_14960"/>
<reference evidence="2 3" key="1">
    <citation type="submission" date="2019-09" db="EMBL/GenBank/DDBJ databases">
        <title>Nitrincola iocasae sp. nov., a bacterium isolated from the sediment collected at a cold seep field in South China Sea.</title>
        <authorList>
            <person name="Zhang H."/>
            <person name="Wang H."/>
            <person name="Li C."/>
        </authorList>
    </citation>
    <scope>NUCLEOTIDE SEQUENCE [LARGE SCALE GENOMIC DNA]</scope>
    <source>
        <strain evidence="2 3">KXZD1103</strain>
    </source>
</reference>
<dbReference type="Pfam" id="PF02464">
    <property type="entry name" value="CinA"/>
    <property type="match status" value="1"/>
</dbReference>
<evidence type="ECO:0000313" key="3">
    <source>
        <dbReference type="Proteomes" id="UP000325606"/>
    </source>
</evidence>
<evidence type="ECO:0000313" key="2">
    <source>
        <dbReference type="EMBL" id="QEW07686.1"/>
    </source>
</evidence>
<proteinExistence type="predicted"/>
<keyword evidence="3" id="KW-1185">Reference proteome</keyword>
<dbReference type="GO" id="GO:0016787">
    <property type="term" value="F:hydrolase activity"/>
    <property type="evidence" value="ECO:0007669"/>
    <property type="project" value="UniProtKB-KW"/>
</dbReference>
<sequence length="166" mass="17585">MRDLAQEVGLALLHRNARMVTAESCTGGWVAELLTQIPGSSAWFDAGYVTYSNQAKQRMLGVSAETLIVKGAVSEPVVVQMAEGARQDADVDIAVAISGVAGPDGGSERKPVGTVWFAWSIRGYPTVTCLSFFSGDRQAIRAQAVEQALAGVLAYLPAQTCIPEKI</sequence>
<dbReference type="InterPro" id="IPR008136">
    <property type="entry name" value="CinA_C"/>
</dbReference>
<dbReference type="SUPFAM" id="SSF142433">
    <property type="entry name" value="CinA-like"/>
    <property type="match status" value="1"/>
</dbReference>
<dbReference type="InterPro" id="IPR036653">
    <property type="entry name" value="CinA-like_C"/>
</dbReference>
<accession>A0A5J6LHD7</accession>
<gene>
    <name evidence="2" type="ORF">F5I99_14960</name>
</gene>
<dbReference type="NCBIfam" id="TIGR00199">
    <property type="entry name" value="PncC_domain"/>
    <property type="match status" value="1"/>
</dbReference>
<feature type="domain" description="CinA C-terminal" evidence="1">
    <location>
        <begin position="3"/>
        <end position="154"/>
    </location>
</feature>